<proteinExistence type="predicted"/>
<gene>
    <name evidence="1" type="ORF">EYF80_040514</name>
</gene>
<dbReference type="Proteomes" id="UP000314294">
    <property type="component" value="Unassembled WGS sequence"/>
</dbReference>
<sequence length="186" mass="20928">MEWSFSCCSSFPSICSFMLRSSCRLLSMSGPHKTTRETLRRMTYPALNLGLQPHQLLLQLHLAVFKLAALLLRLPEADLQALSLLLGLRLTLLQPRRRLLLGLQRGAALSVGFNLHLAQVLGALVLQESSLPLQLPQGGLHFLPAAHLSQKGKHREDEWRDHRLHRMRAGVGEGPYLLVQFFDQLV</sequence>
<dbReference type="EMBL" id="SRLO01000662">
    <property type="protein sequence ID" value="TNN49277.1"/>
    <property type="molecule type" value="Genomic_DNA"/>
</dbReference>
<reference evidence="1 2" key="1">
    <citation type="submission" date="2019-03" db="EMBL/GenBank/DDBJ databases">
        <title>First draft genome of Liparis tanakae, snailfish: a comprehensive survey of snailfish specific genes.</title>
        <authorList>
            <person name="Kim W."/>
            <person name="Song I."/>
            <person name="Jeong J.-H."/>
            <person name="Kim D."/>
            <person name="Kim S."/>
            <person name="Ryu S."/>
            <person name="Song J.Y."/>
            <person name="Lee S.K."/>
        </authorList>
    </citation>
    <scope>NUCLEOTIDE SEQUENCE [LARGE SCALE GENOMIC DNA]</scope>
    <source>
        <tissue evidence="1">Muscle</tissue>
    </source>
</reference>
<name>A0A4Z2G6U1_9TELE</name>
<comment type="caution">
    <text evidence="1">The sequence shown here is derived from an EMBL/GenBank/DDBJ whole genome shotgun (WGS) entry which is preliminary data.</text>
</comment>
<dbReference type="AlphaFoldDB" id="A0A4Z2G6U1"/>
<keyword evidence="2" id="KW-1185">Reference proteome</keyword>
<accession>A0A4Z2G6U1</accession>
<protein>
    <submittedName>
        <fullName evidence="1">Uncharacterized protein</fullName>
    </submittedName>
</protein>
<organism evidence="1 2">
    <name type="scientific">Liparis tanakae</name>
    <name type="common">Tanaka's snailfish</name>
    <dbReference type="NCBI Taxonomy" id="230148"/>
    <lineage>
        <taxon>Eukaryota</taxon>
        <taxon>Metazoa</taxon>
        <taxon>Chordata</taxon>
        <taxon>Craniata</taxon>
        <taxon>Vertebrata</taxon>
        <taxon>Euteleostomi</taxon>
        <taxon>Actinopterygii</taxon>
        <taxon>Neopterygii</taxon>
        <taxon>Teleostei</taxon>
        <taxon>Neoteleostei</taxon>
        <taxon>Acanthomorphata</taxon>
        <taxon>Eupercaria</taxon>
        <taxon>Perciformes</taxon>
        <taxon>Cottioidei</taxon>
        <taxon>Cottales</taxon>
        <taxon>Liparidae</taxon>
        <taxon>Liparis</taxon>
    </lineage>
</organism>
<evidence type="ECO:0000313" key="2">
    <source>
        <dbReference type="Proteomes" id="UP000314294"/>
    </source>
</evidence>
<evidence type="ECO:0000313" key="1">
    <source>
        <dbReference type="EMBL" id="TNN49277.1"/>
    </source>
</evidence>